<accession>A0A6N8IUX5</accession>
<dbReference type="AlphaFoldDB" id="A0A6N8IUX5"/>
<keyword evidence="5" id="KW-0966">Cell projection</keyword>
<comment type="similarity">
    <text evidence="1">Belongs to the FlgD family.</text>
</comment>
<organism evidence="5 6">
    <name type="scientific">Ramlibacter pinisoli</name>
    <dbReference type="NCBI Taxonomy" id="2682844"/>
    <lineage>
        <taxon>Bacteria</taxon>
        <taxon>Pseudomonadati</taxon>
        <taxon>Pseudomonadota</taxon>
        <taxon>Betaproteobacteria</taxon>
        <taxon>Burkholderiales</taxon>
        <taxon>Comamonadaceae</taxon>
        <taxon>Ramlibacter</taxon>
    </lineage>
</organism>
<dbReference type="GO" id="GO:0044781">
    <property type="term" value="P:bacterial-type flagellum organization"/>
    <property type="evidence" value="ECO:0007669"/>
    <property type="project" value="UniProtKB-KW"/>
</dbReference>
<evidence type="ECO:0000313" key="5">
    <source>
        <dbReference type="EMBL" id="MVQ29743.1"/>
    </source>
</evidence>
<dbReference type="EMBL" id="WSEL01000003">
    <property type="protein sequence ID" value="MVQ29743.1"/>
    <property type="molecule type" value="Genomic_DNA"/>
</dbReference>
<comment type="function">
    <text evidence="4">Required for flagellar hook formation. May act as a scaffolding protein.</text>
</comment>
<dbReference type="Pfam" id="PF03963">
    <property type="entry name" value="FlgD"/>
    <property type="match status" value="1"/>
</dbReference>
<keyword evidence="5" id="KW-0969">Cilium</keyword>
<evidence type="ECO:0000256" key="4">
    <source>
        <dbReference type="ARBA" id="ARBA00024746"/>
    </source>
</evidence>
<keyword evidence="6" id="KW-1185">Reference proteome</keyword>
<evidence type="ECO:0000256" key="3">
    <source>
        <dbReference type="ARBA" id="ARBA00022795"/>
    </source>
</evidence>
<dbReference type="Proteomes" id="UP000469385">
    <property type="component" value="Unassembled WGS sequence"/>
</dbReference>
<dbReference type="RefSeq" id="WP_157397715.1">
    <property type="nucleotide sequence ID" value="NZ_WSEL01000003.1"/>
</dbReference>
<reference evidence="5 6" key="1">
    <citation type="submission" date="2019-12" db="EMBL/GenBank/DDBJ databases">
        <authorList>
            <person name="Huq M.A."/>
        </authorList>
    </citation>
    <scope>NUCLEOTIDE SEQUENCE [LARGE SCALE GENOMIC DNA]</scope>
    <source>
        <strain evidence="5 6">MAH-25</strain>
    </source>
</reference>
<evidence type="ECO:0000256" key="1">
    <source>
        <dbReference type="ARBA" id="ARBA00010577"/>
    </source>
</evidence>
<proteinExistence type="inferred from homology"/>
<protein>
    <recommendedName>
        <fullName evidence="2">Basal-body rod modification protein FlgD</fullName>
    </recommendedName>
</protein>
<dbReference type="InterPro" id="IPR005648">
    <property type="entry name" value="FlgD"/>
</dbReference>
<gene>
    <name evidence="5" type="ORF">GON04_09805</name>
</gene>
<keyword evidence="3" id="KW-1005">Bacterial flagellum biogenesis</keyword>
<name>A0A6N8IUX5_9BURK</name>
<sequence length="132" mass="13629">MELGAISGTAASAAGQAMGLQDFLKVLLTQLNYQDPLKPMDNQAFMAQMAQFTSLEQSQRLNDKLELLVANQAALQSIGLIGKTVSATGDSGSISGVVSSLSLQGTSPLVSITTTAGSVVADVDLSRIVSVR</sequence>
<keyword evidence="5" id="KW-0282">Flagellum</keyword>
<comment type="caution">
    <text evidence="5">The sequence shown here is derived from an EMBL/GenBank/DDBJ whole genome shotgun (WGS) entry which is preliminary data.</text>
</comment>
<evidence type="ECO:0000313" key="6">
    <source>
        <dbReference type="Proteomes" id="UP000469385"/>
    </source>
</evidence>
<evidence type="ECO:0000256" key="2">
    <source>
        <dbReference type="ARBA" id="ARBA00016013"/>
    </source>
</evidence>